<evidence type="ECO:0008006" key="4">
    <source>
        <dbReference type="Google" id="ProtNLM"/>
    </source>
</evidence>
<feature type="signal peptide" evidence="1">
    <location>
        <begin position="1"/>
        <end position="27"/>
    </location>
</feature>
<evidence type="ECO:0000256" key="1">
    <source>
        <dbReference type="SAM" id="SignalP"/>
    </source>
</evidence>
<dbReference type="AlphaFoldDB" id="A0A1R3XDU8"/>
<feature type="chain" id="PRO_5012300394" description="Auto-transporter adhesin head GIN domain-containing protein" evidence="1">
    <location>
        <begin position="28"/>
        <end position="201"/>
    </location>
</feature>
<dbReference type="PROSITE" id="PS51257">
    <property type="entry name" value="PROKAR_LIPOPROTEIN"/>
    <property type="match status" value="1"/>
</dbReference>
<name>A0A1R3XDU8_9BACT</name>
<dbReference type="STRING" id="1317125.SAMN05444128_2057"/>
<dbReference type="Proteomes" id="UP000187181">
    <property type="component" value="Unassembled WGS sequence"/>
</dbReference>
<protein>
    <recommendedName>
        <fullName evidence="4">Auto-transporter adhesin head GIN domain-containing protein</fullName>
    </recommendedName>
</protein>
<accession>A0A1R3XDU8</accession>
<sequence>MKNLKTKIMKKILPKFSLLALFIIALAAFTGCTKEDELEPDQLSIESKTSELHLTSPNGFTIAKSKQDILKSLSKINGLSTDSIEIVDIEYMESKVASAAFVSYKVKGDEFVKNIAIGKGKIEFSTNKLQVHSSNTGNLKADGESSAVMTASEEGSGPTVSCHGCTNCRVGGSIEPNGTIHFKCESSCCSMTITYPTPAPE</sequence>
<keyword evidence="3" id="KW-1185">Reference proteome</keyword>
<gene>
    <name evidence="2" type="ORF">SAMN05444128_2057</name>
</gene>
<proteinExistence type="predicted"/>
<evidence type="ECO:0000313" key="2">
    <source>
        <dbReference type="EMBL" id="SIT89567.1"/>
    </source>
</evidence>
<keyword evidence="1" id="KW-0732">Signal</keyword>
<reference evidence="3" key="1">
    <citation type="submission" date="2017-01" db="EMBL/GenBank/DDBJ databases">
        <authorList>
            <person name="Varghese N."/>
            <person name="Submissions S."/>
        </authorList>
    </citation>
    <scope>NUCLEOTIDE SEQUENCE [LARGE SCALE GENOMIC DNA]</scope>
    <source>
        <strain evidence="3">LP100</strain>
    </source>
</reference>
<organism evidence="2 3">
    <name type="scientific">Pontibacter indicus</name>
    <dbReference type="NCBI Taxonomy" id="1317125"/>
    <lineage>
        <taxon>Bacteria</taxon>
        <taxon>Pseudomonadati</taxon>
        <taxon>Bacteroidota</taxon>
        <taxon>Cytophagia</taxon>
        <taxon>Cytophagales</taxon>
        <taxon>Hymenobacteraceae</taxon>
        <taxon>Pontibacter</taxon>
    </lineage>
</organism>
<evidence type="ECO:0000313" key="3">
    <source>
        <dbReference type="Proteomes" id="UP000187181"/>
    </source>
</evidence>
<dbReference type="EMBL" id="FTPP01000002">
    <property type="protein sequence ID" value="SIT89567.1"/>
    <property type="molecule type" value="Genomic_DNA"/>
</dbReference>